<accession>A0A1I2GXZ0</accession>
<proteinExistence type="predicted"/>
<keyword evidence="2" id="KW-1185">Reference proteome</keyword>
<dbReference type="AlphaFoldDB" id="A0A1I2GXZ0"/>
<gene>
    <name evidence="1" type="ORF">SAMN05216167_13620</name>
</gene>
<dbReference type="STRING" id="662367.SAMN05216167_13620"/>
<organism evidence="1 2">
    <name type="scientific">Spirosoma endophyticum</name>
    <dbReference type="NCBI Taxonomy" id="662367"/>
    <lineage>
        <taxon>Bacteria</taxon>
        <taxon>Pseudomonadati</taxon>
        <taxon>Bacteroidota</taxon>
        <taxon>Cytophagia</taxon>
        <taxon>Cytophagales</taxon>
        <taxon>Cytophagaceae</taxon>
        <taxon>Spirosoma</taxon>
    </lineage>
</organism>
<name>A0A1I2GXZ0_9BACT</name>
<dbReference type="Proteomes" id="UP000198598">
    <property type="component" value="Unassembled WGS sequence"/>
</dbReference>
<reference evidence="1 2" key="1">
    <citation type="submission" date="2016-10" db="EMBL/GenBank/DDBJ databases">
        <authorList>
            <person name="de Groot N.N."/>
        </authorList>
    </citation>
    <scope>NUCLEOTIDE SEQUENCE [LARGE SCALE GENOMIC DNA]</scope>
    <source>
        <strain evidence="1 2">DSM 26130</strain>
    </source>
</reference>
<evidence type="ECO:0000313" key="1">
    <source>
        <dbReference type="EMBL" id="SFF22023.1"/>
    </source>
</evidence>
<protein>
    <submittedName>
        <fullName evidence="1">Uncharacterized protein</fullName>
    </submittedName>
</protein>
<dbReference type="RefSeq" id="WP_093834605.1">
    <property type="nucleotide sequence ID" value="NZ_FOLQ01000036.1"/>
</dbReference>
<dbReference type="EMBL" id="FOLQ01000036">
    <property type="protein sequence ID" value="SFF22023.1"/>
    <property type="molecule type" value="Genomic_DNA"/>
</dbReference>
<sequence>MKNANAMPPIPTDILRSLLRAIRSNQMDLAPFIPLYQPHERESTRDLSRLSEAERDRLGKLVAKIGHKSGTIRITSRSLKVRLLQAICQNQWRPDDFPEIRNACQRLTPDLSVFSEEERDFPFKLALKSNL</sequence>
<evidence type="ECO:0000313" key="2">
    <source>
        <dbReference type="Proteomes" id="UP000198598"/>
    </source>
</evidence>